<keyword evidence="3" id="KW-0479">Metal-binding</keyword>
<sequence length="258" mass="29340">MNTNKMPVLFVGHGSPMNAVETNSFTKTWNELGKSIPKPKAIVCISAHWLTEGTYVTAMDKPKTIHDFYGFPHQLMEYLYEVPGDPILANKITKDISDPKVSLDGDWGLDHGTWSVLCHIYPERNIPVLQISIDATKDLAWHLEFTKKLSYLRREEILIVGSGNLVHNLGLYNWKNPTEILPWAKEANDTFKKWITENDTKAFVDSDRFTRAMFTAIPTAEHYIPAIYALGLRESDDKLEFFNDVLTSSISMTGFRLG</sequence>
<dbReference type="PIRSF" id="PIRSF006157">
    <property type="entry name" value="Doxgns_DODA"/>
    <property type="match status" value="1"/>
</dbReference>
<comment type="cofactor">
    <cofactor evidence="1">
        <name>Zn(2+)</name>
        <dbReference type="ChEBI" id="CHEBI:29105"/>
    </cofactor>
</comment>
<evidence type="ECO:0000256" key="4">
    <source>
        <dbReference type="ARBA" id="ARBA00022833"/>
    </source>
</evidence>
<dbReference type="EMBL" id="AP025028">
    <property type="protein sequence ID" value="BDA77213.1"/>
    <property type="molecule type" value="Genomic_DNA"/>
</dbReference>
<evidence type="ECO:0000259" key="6">
    <source>
        <dbReference type="Pfam" id="PF02900"/>
    </source>
</evidence>
<proteinExistence type="inferred from homology"/>
<keyword evidence="4" id="KW-0862">Zinc</keyword>
<dbReference type="RefSeq" id="WP_242935297.1">
    <property type="nucleotide sequence ID" value="NZ_AP025028.1"/>
</dbReference>
<protein>
    <submittedName>
        <fullName evidence="7">Dioxygenase</fullName>
    </submittedName>
</protein>
<evidence type="ECO:0000313" key="7">
    <source>
        <dbReference type="EMBL" id="BDA77213.1"/>
    </source>
</evidence>
<reference evidence="7 8" key="1">
    <citation type="submission" date="2021-08" db="EMBL/GenBank/DDBJ databases">
        <title>Complete genome sequence of Leptospira kobayashii strain E30.</title>
        <authorList>
            <person name="Nakao R."/>
            <person name="Nakamura S."/>
            <person name="Masuzawa T."/>
            <person name="Koizumi N."/>
        </authorList>
    </citation>
    <scope>NUCLEOTIDE SEQUENCE [LARGE SCALE GENOMIC DNA]</scope>
    <source>
        <strain evidence="7 8">E30</strain>
    </source>
</reference>
<keyword evidence="7" id="KW-0223">Dioxygenase</keyword>
<dbReference type="Gene3D" id="3.40.830.10">
    <property type="entry name" value="LigB-like"/>
    <property type="match status" value="1"/>
</dbReference>
<dbReference type="InterPro" id="IPR004183">
    <property type="entry name" value="Xdiol_dOase_suB"/>
</dbReference>
<evidence type="ECO:0000256" key="2">
    <source>
        <dbReference type="ARBA" id="ARBA00007581"/>
    </source>
</evidence>
<evidence type="ECO:0000256" key="5">
    <source>
        <dbReference type="ARBA" id="ARBA00023002"/>
    </source>
</evidence>
<organism evidence="7 8">
    <name type="scientific">Leptospira kobayashii</name>
    <dbReference type="NCBI Taxonomy" id="1917830"/>
    <lineage>
        <taxon>Bacteria</taxon>
        <taxon>Pseudomonadati</taxon>
        <taxon>Spirochaetota</taxon>
        <taxon>Spirochaetia</taxon>
        <taxon>Leptospirales</taxon>
        <taxon>Leptospiraceae</taxon>
        <taxon>Leptospira</taxon>
    </lineage>
</organism>
<dbReference type="PANTHER" id="PTHR30096:SF0">
    <property type="entry name" value="4,5-DOPA DIOXYGENASE EXTRADIOL-LIKE PROTEIN"/>
    <property type="match status" value="1"/>
</dbReference>
<dbReference type="SUPFAM" id="SSF53213">
    <property type="entry name" value="LigB-like"/>
    <property type="match status" value="1"/>
</dbReference>
<dbReference type="GO" id="GO:0051213">
    <property type="term" value="F:dioxygenase activity"/>
    <property type="evidence" value="ECO:0007669"/>
    <property type="project" value="UniProtKB-KW"/>
</dbReference>
<feature type="domain" description="Extradiol ring-cleavage dioxygenase class III enzyme subunit B" evidence="6">
    <location>
        <begin position="24"/>
        <end position="248"/>
    </location>
</feature>
<evidence type="ECO:0000313" key="8">
    <source>
        <dbReference type="Proteomes" id="UP000245263"/>
    </source>
</evidence>
<dbReference type="PANTHER" id="PTHR30096">
    <property type="entry name" value="4,5-DOPA DIOXYGENASE EXTRADIOL-LIKE PROTEIN"/>
    <property type="match status" value="1"/>
</dbReference>
<dbReference type="InterPro" id="IPR014436">
    <property type="entry name" value="Extradiol_dOase_DODA"/>
</dbReference>
<dbReference type="CDD" id="cd07363">
    <property type="entry name" value="45_DOPA_Dioxygenase"/>
    <property type="match status" value="1"/>
</dbReference>
<name>A0ABN6K8U5_9LEPT</name>
<keyword evidence="5" id="KW-0560">Oxidoreductase</keyword>
<gene>
    <name evidence="7" type="ORF">LPTSP3_g01430</name>
</gene>
<dbReference type="Proteomes" id="UP000245263">
    <property type="component" value="Chromosome 1"/>
</dbReference>
<dbReference type="Pfam" id="PF02900">
    <property type="entry name" value="LigB"/>
    <property type="match status" value="1"/>
</dbReference>
<dbReference type="NCBIfam" id="NF007914">
    <property type="entry name" value="PRK10628.1"/>
    <property type="match status" value="1"/>
</dbReference>
<comment type="similarity">
    <text evidence="2">Belongs to the DODA-type extradiol aromatic ring-opening dioxygenase family.</text>
</comment>
<evidence type="ECO:0000256" key="1">
    <source>
        <dbReference type="ARBA" id="ARBA00001947"/>
    </source>
</evidence>
<keyword evidence="8" id="KW-1185">Reference proteome</keyword>
<evidence type="ECO:0000256" key="3">
    <source>
        <dbReference type="ARBA" id="ARBA00022723"/>
    </source>
</evidence>
<accession>A0ABN6K8U5</accession>